<evidence type="ECO:0000256" key="3">
    <source>
        <dbReference type="ARBA" id="ARBA00022679"/>
    </source>
</evidence>
<proteinExistence type="predicted"/>
<keyword evidence="6" id="KW-0812">Transmembrane</keyword>
<evidence type="ECO:0000256" key="6">
    <source>
        <dbReference type="SAM" id="Phobius"/>
    </source>
</evidence>
<dbReference type="SMART" id="SM00387">
    <property type="entry name" value="HATPase_c"/>
    <property type="match status" value="1"/>
</dbReference>
<dbReference type="SUPFAM" id="SSF55874">
    <property type="entry name" value="ATPase domain of HSP90 chaperone/DNA topoisomerase II/histidine kinase"/>
    <property type="match status" value="1"/>
</dbReference>
<sequence length="466" mass="51350">MRLPNVVAYWNGQSLARQFLLAGGLISIIATLIVGTFVASLIEEAVTRNSAASTALYVDSIIAPILPDMTTTEKLDESIERALDETLSKGALGQRLISFRLWRKDGTILYANDKKLMGQKLTPNENLKAAFSGRMVSEFNKIDSEDAKALGDQTQPLLEIYNPILQPWSGEVVAVSEFYEVATDFEQSLQSARLRAWLAVIAVIAAIFSLLSLIVFRGSRLIELQRGLLNARVGELSHLLKQNRKLHARVQKANQKTTAINERFLRRLGADLHDGPAQLIAYASLRIDSPAILGAQALRETREAEVSSIKTSLQEAMREIRSICHDLILPEIEAANFHEVISQAVQRHRERTGSPVALTMAAVDWQPSPAEKICTYRFVQEALNNGWRHAAGSGQKVLQRSEQDCVVVDVIDTGPGFDPAKVKPTSLGIAGLRERIESLGGRFDIVSNNNGTTVTMSLKICETEKN</sequence>
<dbReference type="EC" id="2.7.13.3" evidence="2"/>
<dbReference type="InterPro" id="IPR003594">
    <property type="entry name" value="HATPase_dom"/>
</dbReference>
<name>A0A5C4XK99_9HYPH</name>
<dbReference type="GO" id="GO:0000160">
    <property type="term" value="P:phosphorelay signal transduction system"/>
    <property type="evidence" value="ECO:0007669"/>
    <property type="project" value="UniProtKB-KW"/>
</dbReference>
<evidence type="ECO:0000256" key="5">
    <source>
        <dbReference type="ARBA" id="ARBA00023012"/>
    </source>
</evidence>
<dbReference type="AlphaFoldDB" id="A0A5C4XK99"/>
<evidence type="ECO:0000256" key="4">
    <source>
        <dbReference type="ARBA" id="ARBA00022777"/>
    </source>
</evidence>
<dbReference type="Pfam" id="PF02518">
    <property type="entry name" value="HATPase_c"/>
    <property type="match status" value="1"/>
</dbReference>
<feature type="domain" description="Histidine kinase/HSP90-like ATPase" evidence="7">
    <location>
        <begin position="370"/>
        <end position="462"/>
    </location>
</feature>
<evidence type="ECO:0000313" key="8">
    <source>
        <dbReference type="EMBL" id="TNM63995.1"/>
    </source>
</evidence>
<keyword evidence="3" id="KW-0808">Transferase</keyword>
<dbReference type="InterPro" id="IPR036890">
    <property type="entry name" value="HATPase_C_sf"/>
</dbReference>
<keyword evidence="6" id="KW-1133">Transmembrane helix</keyword>
<keyword evidence="5" id="KW-0902">Two-component regulatory system</keyword>
<keyword evidence="4 8" id="KW-0418">Kinase</keyword>
<gene>
    <name evidence="8" type="ORF">FHP24_14540</name>
</gene>
<dbReference type="OrthoDB" id="9778496at2"/>
<dbReference type="GO" id="GO:0004673">
    <property type="term" value="F:protein histidine kinase activity"/>
    <property type="evidence" value="ECO:0007669"/>
    <property type="project" value="UniProtKB-EC"/>
</dbReference>
<dbReference type="PANTHER" id="PTHR24421:SF10">
    <property type="entry name" value="NITRATE_NITRITE SENSOR PROTEIN NARQ"/>
    <property type="match status" value="1"/>
</dbReference>
<evidence type="ECO:0000256" key="1">
    <source>
        <dbReference type="ARBA" id="ARBA00000085"/>
    </source>
</evidence>
<dbReference type="Proteomes" id="UP000311605">
    <property type="component" value="Unassembled WGS sequence"/>
</dbReference>
<keyword evidence="9" id="KW-1185">Reference proteome</keyword>
<feature type="transmembrane region" description="Helical" evidence="6">
    <location>
        <begin position="196"/>
        <end position="216"/>
    </location>
</feature>
<dbReference type="CDD" id="cd16917">
    <property type="entry name" value="HATPase_UhpB-NarQ-NarX-like"/>
    <property type="match status" value="1"/>
</dbReference>
<reference evidence="8 9" key="1">
    <citation type="submission" date="2019-06" db="EMBL/GenBank/DDBJ databases">
        <title>The draft genome of Rhizobium smilacinae PTYR-5.</title>
        <authorList>
            <person name="Liu L."/>
            <person name="Li L."/>
            <person name="Zhang X."/>
        </authorList>
    </citation>
    <scope>NUCLEOTIDE SEQUENCE [LARGE SCALE GENOMIC DNA]</scope>
    <source>
        <strain evidence="8 9">PTYR-5</strain>
    </source>
</reference>
<dbReference type="Gene3D" id="3.30.565.10">
    <property type="entry name" value="Histidine kinase-like ATPase, C-terminal domain"/>
    <property type="match status" value="1"/>
</dbReference>
<dbReference type="EMBL" id="VDMN01000002">
    <property type="protein sequence ID" value="TNM63995.1"/>
    <property type="molecule type" value="Genomic_DNA"/>
</dbReference>
<keyword evidence="6" id="KW-0472">Membrane</keyword>
<evidence type="ECO:0000313" key="9">
    <source>
        <dbReference type="Proteomes" id="UP000311605"/>
    </source>
</evidence>
<comment type="catalytic activity">
    <reaction evidence="1">
        <text>ATP + protein L-histidine = ADP + protein N-phospho-L-histidine.</text>
        <dbReference type="EC" id="2.7.13.3"/>
    </reaction>
</comment>
<dbReference type="RefSeq" id="WP_139676897.1">
    <property type="nucleotide sequence ID" value="NZ_VDMN01000002.1"/>
</dbReference>
<protein>
    <recommendedName>
        <fullName evidence="2">histidine kinase</fullName>
        <ecNumber evidence="2">2.7.13.3</ecNumber>
    </recommendedName>
</protein>
<comment type="caution">
    <text evidence="8">The sequence shown here is derived from an EMBL/GenBank/DDBJ whole genome shotgun (WGS) entry which is preliminary data.</text>
</comment>
<dbReference type="PANTHER" id="PTHR24421">
    <property type="entry name" value="NITRATE/NITRITE SENSOR PROTEIN NARX-RELATED"/>
    <property type="match status" value="1"/>
</dbReference>
<accession>A0A5C4XK99</accession>
<evidence type="ECO:0000256" key="2">
    <source>
        <dbReference type="ARBA" id="ARBA00012438"/>
    </source>
</evidence>
<feature type="transmembrane region" description="Helical" evidence="6">
    <location>
        <begin position="20"/>
        <end position="42"/>
    </location>
</feature>
<evidence type="ECO:0000259" key="7">
    <source>
        <dbReference type="SMART" id="SM00387"/>
    </source>
</evidence>
<organism evidence="8 9">
    <name type="scientific">Aliirhizobium smilacinae</name>
    <dbReference type="NCBI Taxonomy" id="1395944"/>
    <lineage>
        <taxon>Bacteria</taxon>
        <taxon>Pseudomonadati</taxon>
        <taxon>Pseudomonadota</taxon>
        <taxon>Alphaproteobacteria</taxon>
        <taxon>Hyphomicrobiales</taxon>
        <taxon>Rhizobiaceae</taxon>
        <taxon>Aliirhizobium</taxon>
    </lineage>
</organism>
<dbReference type="InterPro" id="IPR050482">
    <property type="entry name" value="Sensor_HK_TwoCompSys"/>
</dbReference>